<accession>A0A7W7XBB7</accession>
<organism evidence="1 2">
    <name type="scientific">Streptomyces nymphaeiformis</name>
    <dbReference type="NCBI Taxonomy" id="2663842"/>
    <lineage>
        <taxon>Bacteria</taxon>
        <taxon>Bacillati</taxon>
        <taxon>Actinomycetota</taxon>
        <taxon>Actinomycetes</taxon>
        <taxon>Kitasatosporales</taxon>
        <taxon>Streptomycetaceae</taxon>
        <taxon>Streptomyces</taxon>
    </lineage>
</organism>
<dbReference type="Proteomes" id="UP000582643">
    <property type="component" value="Unassembled WGS sequence"/>
</dbReference>
<evidence type="ECO:0000313" key="2">
    <source>
        <dbReference type="Proteomes" id="UP000582643"/>
    </source>
</evidence>
<evidence type="ECO:0000313" key="1">
    <source>
        <dbReference type="EMBL" id="MBB4982399.1"/>
    </source>
</evidence>
<protein>
    <submittedName>
        <fullName evidence="1">Uncharacterized protein</fullName>
    </submittedName>
</protein>
<keyword evidence="2" id="KW-1185">Reference proteome</keyword>
<sequence>MFHVKHHPVRESVGTVFHVKHRPFRAPSRLSRALPTTP</sequence>
<dbReference type="AlphaFoldDB" id="A0A7W7XBB7"/>
<name>A0A7W7XBB7_9ACTN</name>
<gene>
    <name evidence="1" type="ORF">GGE06_003309</name>
</gene>
<proteinExistence type="predicted"/>
<reference evidence="1 2" key="1">
    <citation type="submission" date="2020-08" db="EMBL/GenBank/DDBJ databases">
        <title>Genomic Encyclopedia of Type Strains, Phase III (KMG-III): the genomes of soil and plant-associated and newly described type strains.</title>
        <authorList>
            <person name="Whitman W."/>
        </authorList>
    </citation>
    <scope>NUCLEOTIDE SEQUENCE [LARGE SCALE GENOMIC DNA]</scope>
    <source>
        <strain evidence="1 2">SFB5A</strain>
    </source>
</reference>
<comment type="caution">
    <text evidence="1">The sequence shown here is derived from an EMBL/GenBank/DDBJ whole genome shotgun (WGS) entry which is preliminary data.</text>
</comment>
<dbReference type="EMBL" id="JACHJY010000004">
    <property type="protein sequence ID" value="MBB4982399.1"/>
    <property type="molecule type" value="Genomic_DNA"/>
</dbReference>